<dbReference type="EMBL" id="JACXAH010000003">
    <property type="protein sequence ID" value="MBD1371429.1"/>
    <property type="molecule type" value="Genomic_DNA"/>
</dbReference>
<dbReference type="SMART" id="SM00871">
    <property type="entry name" value="AraC_E_bind"/>
    <property type="match status" value="1"/>
</dbReference>
<dbReference type="SUPFAM" id="SSF55136">
    <property type="entry name" value="Probable bacterial effector-binding domain"/>
    <property type="match status" value="1"/>
</dbReference>
<keyword evidence="3" id="KW-1185">Reference proteome</keyword>
<dbReference type="PANTHER" id="PTHR36444:SF2">
    <property type="entry name" value="TRANSCRIPTIONAL REGULATOR PROTEIN YOBU-RELATED"/>
    <property type="match status" value="1"/>
</dbReference>
<dbReference type="AlphaFoldDB" id="A0A926RTP7"/>
<comment type="caution">
    <text evidence="2">The sequence shown here is derived from an EMBL/GenBank/DDBJ whole genome shotgun (WGS) entry which is preliminary data.</text>
</comment>
<dbReference type="RefSeq" id="WP_191141530.1">
    <property type="nucleotide sequence ID" value="NZ_JACXAH010000003.1"/>
</dbReference>
<evidence type="ECO:0000313" key="3">
    <source>
        <dbReference type="Proteomes" id="UP000661691"/>
    </source>
</evidence>
<dbReference type="Proteomes" id="UP000661691">
    <property type="component" value="Unassembled WGS sequence"/>
</dbReference>
<dbReference type="InterPro" id="IPR029442">
    <property type="entry name" value="GyrI-like"/>
</dbReference>
<dbReference type="InterPro" id="IPR053182">
    <property type="entry name" value="YobU-like_regulator"/>
</dbReference>
<evidence type="ECO:0000313" key="2">
    <source>
        <dbReference type="EMBL" id="MBD1371429.1"/>
    </source>
</evidence>
<dbReference type="InterPro" id="IPR010499">
    <property type="entry name" value="AraC_E-bd"/>
</dbReference>
<accession>A0A926RTP7</accession>
<reference evidence="2" key="1">
    <citation type="submission" date="2020-09" db="EMBL/GenBank/DDBJ databases">
        <title>A novel bacterium of genus Hazenella, isolated from South China Sea.</title>
        <authorList>
            <person name="Huang H."/>
            <person name="Mo K."/>
            <person name="Hu Y."/>
        </authorList>
    </citation>
    <scope>NUCLEOTIDE SEQUENCE</scope>
    <source>
        <strain evidence="2">IB182357</strain>
    </source>
</reference>
<organism evidence="2 3">
    <name type="scientific">Polycladospora coralii</name>
    <dbReference type="NCBI Taxonomy" id="2771432"/>
    <lineage>
        <taxon>Bacteria</taxon>
        <taxon>Bacillati</taxon>
        <taxon>Bacillota</taxon>
        <taxon>Bacilli</taxon>
        <taxon>Bacillales</taxon>
        <taxon>Thermoactinomycetaceae</taxon>
        <taxon>Polycladospora</taxon>
    </lineage>
</organism>
<dbReference type="InterPro" id="IPR011256">
    <property type="entry name" value="Reg_factor_effector_dom_sf"/>
</dbReference>
<sequence>MNGKITTIENFKLIGLGWTGPYEAAARGDIVKVWKNFFSRLPEIAGIVEKNVYYAPFHSRKTDFTYYVGVKTEADVQVPTGLIQLAIPVQQYAMFTHQGPMSQVEQSYLQAWEWMKEQKLDKDVSVLTLERYDHRFHPIHDEAESETNEYEIYIPVQKRE</sequence>
<proteinExistence type="predicted"/>
<dbReference type="Gene3D" id="3.20.80.10">
    <property type="entry name" value="Regulatory factor, effector binding domain"/>
    <property type="match status" value="1"/>
</dbReference>
<name>A0A926RTP7_9BACL</name>
<evidence type="ECO:0000259" key="1">
    <source>
        <dbReference type="SMART" id="SM00871"/>
    </source>
</evidence>
<dbReference type="Pfam" id="PF06445">
    <property type="entry name" value="GyrI-like"/>
    <property type="match status" value="1"/>
</dbReference>
<gene>
    <name evidence="2" type="ORF">IC620_03550</name>
</gene>
<protein>
    <submittedName>
        <fullName evidence="2">AraC family transcriptional regulator</fullName>
    </submittedName>
</protein>
<feature type="domain" description="AraC effector-binding" evidence="1">
    <location>
        <begin position="1"/>
        <end position="157"/>
    </location>
</feature>
<dbReference type="PANTHER" id="PTHR36444">
    <property type="entry name" value="TRANSCRIPTIONAL REGULATOR PROTEIN YOBU-RELATED"/>
    <property type="match status" value="1"/>
</dbReference>